<evidence type="ECO:0000256" key="5">
    <source>
        <dbReference type="SAM" id="SignalP"/>
    </source>
</evidence>
<dbReference type="InterPro" id="IPR013148">
    <property type="entry name" value="Glyco_hydro_32_N"/>
</dbReference>
<dbReference type="CDD" id="cd18621">
    <property type="entry name" value="GH32_XdINV-like"/>
    <property type="match status" value="1"/>
</dbReference>
<keyword evidence="3 4" id="KW-0326">Glycosidase</keyword>
<evidence type="ECO:0000256" key="4">
    <source>
        <dbReference type="RuleBase" id="RU362110"/>
    </source>
</evidence>
<name>W4KGQ7_HETIT</name>
<feature type="domain" description="Glycosyl hydrolase family 32 N-terminal" evidence="6">
    <location>
        <begin position="363"/>
        <end position="420"/>
    </location>
</feature>
<protein>
    <submittedName>
        <fullName evidence="8">Glycoside hydrolase family 32 protein</fullName>
    </submittedName>
</protein>
<dbReference type="SUPFAM" id="SSF75005">
    <property type="entry name" value="Arabinanase/levansucrase/invertase"/>
    <property type="match status" value="1"/>
</dbReference>
<evidence type="ECO:0000313" key="8">
    <source>
        <dbReference type="EMBL" id="ETW84894.1"/>
    </source>
</evidence>
<feature type="domain" description="Glycosyl hydrolase family 32 N-terminal" evidence="6">
    <location>
        <begin position="64"/>
        <end position="218"/>
    </location>
</feature>
<dbReference type="KEGG" id="hir:HETIRDRAFT_68567"/>
<comment type="similarity">
    <text evidence="1 4">Belongs to the glycosyl hydrolase 32 family.</text>
</comment>
<evidence type="ECO:0000313" key="9">
    <source>
        <dbReference type="Proteomes" id="UP000030671"/>
    </source>
</evidence>
<dbReference type="EMBL" id="KI925456">
    <property type="protein sequence ID" value="ETW84894.1"/>
    <property type="molecule type" value="Genomic_DNA"/>
</dbReference>
<dbReference type="PANTHER" id="PTHR42800">
    <property type="entry name" value="EXOINULINASE INUD (AFU_ORTHOLOGUE AFUA_5G00480)"/>
    <property type="match status" value="1"/>
</dbReference>
<dbReference type="Pfam" id="PF00251">
    <property type="entry name" value="Glyco_hydro_32N"/>
    <property type="match status" value="2"/>
</dbReference>
<gene>
    <name evidence="8" type="ORF">HETIRDRAFT_68567</name>
</gene>
<proteinExistence type="inferred from homology"/>
<accession>W4KGQ7</accession>
<dbReference type="PANTHER" id="PTHR42800:SF3">
    <property type="entry name" value="GLYCOSYL HYDROLASE FAMILY 32 N-TERMINAL DOMAIN-CONTAINING PROTEIN"/>
    <property type="match status" value="1"/>
</dbReference>
<organism evidence="8 9">
    <name type="scientific">Heterobasidion irregulare (strain TC 32-1)</name>
    <dbReference type="NCBI Taxonomy" id="747525"/>
    <lineage>
        <taxon>Eukaryota</taxon>
        <taxon>Fungi</taxon>
        <taxon>Dikarya</taxon>
        <taxon>Basidiomycota</taxon>
        <taxon>Agaricomycotina</taxon>
        <taxon>Agaricomycetes</taxon>
        <taxon>Russulales</taxon>
        <taxon>Bondarzewiaceae</taxon>
        <taxon>Heterobasidion</taxon>
        <taxon>Heterobasidion annosum species complex</taxon>
    </lineage>
</organism>
<dbReference type="GO" id="GO:0005987">
    <property type="term" value="P:sucrose catabolic process"/>
    <property type="evidence" value="ECO:0007669"/>
    <property type="project" value="TreeGrafter"/>
</dbReference>
<dbReference type="HOGENOM" id="CLU_013784_3_0_1"/>
<dbReference type="GO" id="GO:0004575">
    <property type="term" value="F:sucrose alpha-glucosidase activity"/>
    <property type="evidence" value="ECO:0007669"/>
    <property type="project" value="TreeGrafter"/>
</dbReference>
<keyword evidence="9" id="KW-1185">Reference proteome</keyword>
<dbReference type="GeneID" id="20678869"/>
<dbReference type="eggNOG" id="KOG0228">
    <property type="taxonomic scope" value="Eukaryota"/>
</dbReference>
<evidence type="ECO:0000256" key="2">
    <source>
        <dbReference type="ARBA" id="ARBA00022801"/>
    </source>
</evidence>
<dbReference type="InterPro" id="IPR013320">
    <property type="entry name" value="ConA-like_dom_sf"/>
</dbReference>
<feature type="domain" description="Glycosyl hydrolase family 32 C-terminal" evidence="7">
    <location>
        <begin position="482"/>
        <end position="629"/>
    </location>
</feature>
<evidence type="ECO:0000259" key="7">
    <source>
        <dbReference type="Pfam" id="PF08244"/>
    </source>
</evidence>
<sequence>MIYRAASFRTFLAVLVAASGAEAAKSANGTDNCIVDRTKAPGDLTSCGNNTLFNVWRPRARFIAPSGWMNDPQGLFQRSDGSFHAGYQCNPHHYTWGNISQCAAHSKDLVYWEDFKSWKDSKTIWPSELYDIRGVFDGSIIKNGWEGYPTTIYTSTFTGPLGATASPPESPGTETQSIAYTKDGGASWIKLNFGPQGNPVIYEWPVQNMTGFRDPYAFESPVLKRLLSNSTAFNATGDTFLTISGGVRLDADPNAGPRLYLYRQTSSTDVRRWTYIGELVTLPAHEQLSPWTGNVGINFETAGVTRLNEAGEAFDNGSDATALNLIGYGTEQGRNGSHENHWPLWGAASYSVQSDGSVAAAIDFAGVLDWGRVYAAVPFPVSGNRSVLIGWVYEDDEDLVLAAQRGWQGMFTLFRDLFVKVIRNVDPAAPGLNETGSWKTRKETDGSTSVVTLGQKIVPEILRAYRKESVVSSPAPTTLNGSVGYVPFARQPAAAHYVIQATLVFTGRDADIPKAGFRVRASAEEWTDVYFDPQLEAIVVERQNSSLITTYGTETEVAKLRLWPILRSGQNASAATRQTLNLTLVVDNSVVEVLANDVTALTTRVYPWLASSVGAGFLVRGGNGTGNGTAAVRYERVELWDGLLDAWPGRPEDTSAPLLWDGPVMPLLGGIWDGR</sequence>
<dbReference type="InterPro" id="IPR013189">
    <property type="entry name" value="Glyco_hydro_32_C"/>
</dbReference>
<evidence type="ECO:0000256" key="1">
    <source>
        <dbReference type="ARBA" id="ARBA00009902"/>
    </source>
</evidence>
<dbReference type="Pfam" id="PF08244">
    <property type="entry name" value="Glyco_hydro_32C"/>
    <property type="match status" value="1"/>
</dbReference>
<evidence type="ECO:0000259" key="6">
    <source>
        <dbReference type="Pfam" id="PF00251"/>
    </source>
</evidence>
<dbReference type="GO" id="GO:0005737">
    <property type="term" value="C:cytoplasm"/>
    <property type="evidence" value="ECO:0007669"/>
    <property type="project" value="TreeGrafter"/>
</dbReference>
<dbReference type="SMART" id="SM00640">
    <property type="entry name" value="Glyco_32"/>
    <property type="match status" value="1"/>
</dbReference>
<dbReference type="Gene3D" id="2.115.10.20">
    <property type="entry name" value="Glycosyl hydrolase domain, family 43"/>
    <property type="match status" value="1"/>
</dbReference>
<feature type="chain" id="PRO_5004844283" evidence="5">
    <location>
        <begin position="24"/>
        <end position="675"/>
    </location>
</feature>
<dbReference type="RefSeq" id="XP_009543301.1">
    <property type="nucleotide sequence ID" value="XM_009545006.1"/>
</dbReference>
<dbReference type="Gene3D" id="2.60.120.560">
    <property type="entry name" value="Exo-inulinase, domain 1"/>
    <property type="match status" value="1"/>
</dbReference>
<keyword evidence="5" id="KW-0732">Signal</keyword>
<evidence type="ECO:0000256" key="3">
    <source>
        <dbReference type="ARBA" id="ARBA00023295"/>
    </source>
</evidence>
<reference evidence="8 9" key="1">
    <citation type="journal article" date="2012" name="New Phytol.">
        <title>Insight into trade-off between wood decay and parasitism from the genome of a fungal forest pathogen.</title>
        <authorList>
            <person name="Olson A."/>
            <person name="Aerts A."/>
            <person name="Asiegbu F."/>
            <person name="Belbahri L."/>
            <person name="Bouzid O."/>
            <person name="Broberg A."/>
            <person name="Canback B."/>
            <person name="Coutinho P.M."/>
            <person name="Cullen D."/>
            <person name="Dalman K."/>
            <person name="Deflorio G."/>
            <person name="van Diepen L.T."/>
            <person name="Dunand C."/>
            <person name="Duplessis S."/>
            <person name="Durling M."/>
            <person name="Gonthier P."/>
            <person name="Grimwood J."/>
            <person name="Fossdal C.G."/>
            <person name="Hansson D."/>
            <person name="Henrissat B."/>
            <person name="Hietala A."/>
            <person name="Himmelstrand K."/>
            <person name="Hoffmeister D."/>
            <person name="Hogberg N."/>
            <person name="James T.Y."/>
            <person name="Karlsson M."/>
            <person name="Kohler A."/>
            <person name="Kues U."/>
            <person name="Lee Y.H."/>
            <person name="Lin Y.C."/>
            <person name="Lind M."/>
            <person name="Lindquist E."/>
            <person name="Lombard V."/>
            <person name="Lucas S."/>
            <person name="Lunden K."/>
            <person name="Morin E."/>
            <person name="Murat C."/>
            <person name="Park J."/>
            <person name="Raffaello T."/>
            <person name="Rouze P."/>
            <person name="Salamov A."/>
            <person name="Schmutz J."/>
            <person name="Solheim H."/>
            <person name="Stahlberg J."/>
            <person name="Velez H."/>
            <person name="de Vries R.P."/>
            <person name="Wiebenga A."/>
            <person name="Woodward S."/>
            <person name="Yakovlev I."/>
            <person name="Garbelotto M."/>
            <person name="Martin F."/>
            <person name="Grigoriev I.V."/>
            <person name="Stenlid J."/>
        </authorList>
    </citation>
    <scope>NUCLEOTIDE SEQUENCE [LARGE SCALE GENOMIC DNA]</scope>
    <source>
        <strain evidence="8 9">TC 32-1</strain>
    </source>
</reference>
<feature type="signal peptide" evidence="5">
    <location>
        <begin position="1"/>
        <end position="23"/>
    </location>
</feature>
<dbReference type="InterPro" id="IPR023296">
    <property type="entry name" value="Glyco_hydro_beta-prop_sf"/>
</dbReference>
<dbReference type="OrthoDB" id="202537at2759"/>
<keyword evidence="2 4" id="KW-0378">Hydrolase</keyword>
<dbReference type="Proteomes" id="UP000030671">
    <property type="component" value="Unassembled WGS sequence"/>
</dbReference>
<dbReference type="InParanoid" id="W4KGQ7"/>
<dbReference type="STRING" id="747525.W4KGQ7"/>
<dbReference type="InterPro" id="IPR001362">
    <property type="entry name" value="Glyco_hydro_32"/>
</dbReference>
<dbReference type="SUPFAM" id="SSF49899">
    <property type="entry name" value="Concanavalin A-like lectins/glucanases"/>
    <property type="match status" value="1"/>
</dbReference>
<dbReference type="AlphaFoldDB" id="W4KGQ7"/>